<dbReference type="PANTHER" id="PTHR12831:SF0">
    <property type="entry name" value="GENERAL TRANSCRIPTION FACTOR IIH SUBUNIT 3"/>
    <property type="match status" value="1"/>
</dbReference>
<evidence type="ECO:0000256" key="12">
    <source>
        <dbReference type="ARBA" id="ARBA00023242"/>
    </source>
</evidence>
<comment type="similarity">
    <text evidence="3 14">Belongs to the TFB4 family.</text>
</comment>
<evidence type="ECO:0000256" key="1">
    <source>
        <dbReference type="ARBA" id="ARBA00002817"/>
    </source>
</evidence>
<keyword evidence="10 14" id="KW-0804">Transcription</keyword>
<comment type="subunit">
    <text evidence="14">Component of the 7-subunit TFIIH core complex composed of XPB/SSL2, XPD/RAD3, SSL1, TFB1, TFB2, TFB4 and TFB5, which is active in NER. The core complex associates with the 3-subunit CTD-kinase module TFIIK composed of CCL1, KIN28 and TFB3 to form the 10-subunit holoenzyme (holo-TFIIH) active in transcription.</text>
</comment>
<feature type="region of interest" description="Disordered" evidence="15">
    <location>
        <begin position="170"/>
        <end position="192"/>
    </location>
</feature>
<evidence type="ECO:0000256" key="15">
    <source>
        <dbReference type="SAM" id="MobiDB-lite"/>
    </source>
</evidence>
<evidence type="ECO:0000256" key="13">
    <source>
        <dbReference type="ARBA" id="ARBA00033341"/>
    </source>
</evidence>
<dbReference type="EMBL" id="MCFC01000044">
    <property type="protein sequence ID" value="ORY26813.1"/>
    <property type="molecule type" value="Genomic_DNA"/>
</dbReference>
<evidence type="ECO:0000256" key="8">
    <source>
        <dbReference type="ARBA" id="ARBA00022833"/>
    </source>
</evidence>
<dbReference type="OrthoDB" id="17307at2759"/>
<dbReference type="FunCoup" id="A0A1Y2AW46">
    <property type="interactions" value="757"/>
</dbReference>
<keyword evidence="9 14" id="KW-0805">Transcription regulation</keyword>
<dbReference type="STRING" id="71784.A0A1Y2AW46"/>
<evidence type="ECO:0000256" key="6">
    <source>
        <dbReference type="ARBA" id="ARBA00022763"/>
    </source>
</evidence>
<keyword evidence="17" id="KW-1185">Reference proteome</keyword>
<evidence type="ECO:0000256" key="9">
    <source>
        <dbReference type="ARBA" id="ARBA00023015"/>
    </source>
</evidence>
<dbReference type="Proteomes" id="UP000193986">
    <property type="component" value="Unassembled WGS sequence"/>
</dbReference>
<evidence type="ECO:0000256" key="14">
    <source>
        <dbReference type="RuleBase" id="RU368090"/>
    </source>
</evidence>
<dbReference type="PANTHER" id="PTHR12831">
    <property type="entry name" value="TRANSCRIPTION INITIATION FACTOR IIH TFIIH , POLYPEPTIDE 3-RELATED"/>
    <property type="match status" value="1"/>
</dbReference>
<name>A0A1Y2AW46_9TREE</name>
<evidence type="ECO:0000256" key="3">
    <source>
        <dbReference type="ARBA" id="ARBA00005273"/>
    </source>
</evidence>
<comment type="subcellular location">
    <subcellularLocation>
        <location evidence="2 14">Nucleus</location>
    </subcellularLocation>
</comment>
<organism evidence="16 17">
    <name type="scientific">Naematelia encephala</name>
    <dbReference type="NCBI Taxonomy" id="71784"/>
    <lineage>
        <taxon>Eukaryota</taxon>
        <taxon>Fungi</taxon>
        <taxon>Dikarya</taxon>
        <taxon>Basidiomycota</taxon>
        <taxon>Agaricomycotina</taxon>
        <taxon>Tremellomycetes</taxon>
        <taxon>Tremellales</taxon>
        <taxon>Naemateliaceae</taxon>
        <taxon>Naematelia</taxon>
    </lineage>
</organism>
<dbReference type="GO" id="GO:0006355">
    <property type="term" value="P:regulation of DNA-templated transcription"/>
    <property type="evidence" value="ECO:0007669"/>
    <property type="project" value="InterPro"/>
</dbReference>
<feature type="compositionally biased region" description="Polar residues" evidence="15">
    <location>
        <begin position="171"/>
        <end position="191"/>
    </location>
</feature>
<dbReference type="GO" id="GO:0000439">
    <property type="term" value="C:transcription factor TFIIH core complex"/>
    <property type="evidence" value="ECO:0007669"/>
    <property type="project" value="UniProtKB-UniRule"/>
</dbReference>
<keyword evidence="8 14" id="KW-0862">Zinc</keyword>
<comment type="function">
    <text evidence="1 14">Component of the general transcription and DNA repair factor IIH (TFIIH) core complex, which is involved in general and transcription-coupled nucleotide excision repair (NER) of damaged DNA and, when complexed to TFIIK, in RNA transcription by RNA polymerase II. In NER, TFIIH acts by opening DNA around the lesion to allow the excision of the damaged oligonucleotide and its replacement by a new DNA fragment. In transcription, TFIIH has an essential role in transcription initiation. When the pre-initiation complex (PIC) has been established, TFIIH is required for promoter opening and promoter escape. Phosphorylation of the C-terminal tail (CTD) of the largest subunit of RNA polymerase II by the kinase module TFIIK controls the initiation of transcription.</text>
</comment>
<proteinExistence type="inferred from homology"/>
<keyword evidence="11 14" id="KW-0234">DNA repair</keyword>
<dbReference type="InterPro" id="IPR036465">
    <property type="entry name" value="vWFA_dom_sf"/>
</dbReference>
<dbReference type="GO" id="GO:0006289">
    <property type="term" value="P:nucleotide-excision repair"/>
    <property type="evidence" value="ECO:0007669"/>
    <property type="project" value="UniProtKB-UniRule"/>
</dbReference>
<feature type="compositionally biased region" description="Low complexity" evidence="15">
    <location>
        <begin position="204"/>
        <end position="213"/>
    </location>
</feature>
<dbReference type="Gene3D" id="3.40.50.410">
    <property type="entry name" value="von Willebrand factor, type A domain"/>
    <property type="match status" value="1"/>
</dbReference>
<keyword evidence="6 14" id="KW-0227">DNA damage</keyword>
<keyword evidence="5 14" id="KW-0479">Metal-binding</keyword>
<dbReference type="Pfam" id="PF03850">
    <property type="entry name" value="Tfb4"/>
    <property type="match status" value="2"/>
</dbReference>
<evidence type="ECO:0000256" key="4">
    <source>
        <dbReference type="ARBA" id="ARBA00021280"/>
    </source>
</evidence>
<dbReference type="GO" id="GO:0008270">
    <property type="term" value="F:zinc ion binding"/>
    <property type="evidence" value="ECO:0007669"/>
    <property type="project" value="UniProtKB-KW"/>
</dbReference>
<dbReference type="AlphaFoldDB" id="A0A1Y2AW46"/>
<evidence type="ECO:0000256" key="10">
    <source>
        <dbReference type="ARBA" id="ARBA00023163"/>
    </source>
</evidence>
<evidence type="ECO:0000313" key="17">
    <source>
        <dbReference type="Proteomes" id="UP000193986"/>
    </source>
</evidence>
<keyword evidence="7 14" id="KW-0863">Zinc-finger</keyword>
<dbReference type="GO" id="GO:0005675">
    <property type="term" value="C:transcription factor TFIIH holo complex"/>
    <property type="evidence" value="ECO:0007669"/>
    <property type="project" value="UniProtKB-UniRule"/>
</dbReference>
<evidence type="ECO:0000256" key="5">
    <source>
        <dbReference type="ARBA" id="ARBA00022723"/>
    </source>
</evidence>
<gene>
    <name evidence="16" type="ORF">BCR39DRAFT_540328</name>
</gene>
<evidence type="ECO:0000256" key="7">
    <source>
        <dbReference type="ARBA" id="ARBA00022771"/>
    </source>
</evidence>
<dbReference type="InterPro" id="IPR004600">
    <property type="entry name" value="TFIIH_Tfb4/GTF2H3"/>
</dbReference>
<evidence type="ECO:0000256" key="2">
    <source>
        <dbReference type="ARBA" id="ARBA00004123"/>
    </source>
</evidence>
<evidence type="ECO:0000256" key="11">
    <source>
        <dbReference type="ARBA" id="ARBA00023204"/>
    </source>
</evidence>
<dbReference type="InParanoid" id="A0A1Y2AW46"/>
<accession>A0A1Y2AW46</accession>
<protein>
    <recommendedName>
        <fullName evidence="4 14">General transcription and DNA repair factor IIH subunit TFB4</fullName>
        <shortName evidence="14">TFIIH subunit TFB4</shortName>
    </recommendedName>
    <alternativeName>
        <fullName evidence="13 14">RNA polymerase II transcription factor B subunit 4</fullName>
    </alternativeName>
</protein>
<comment type="caution">
    <text evidence="16">The sequence shown here is derived from an EMBL/GenBank/DDBJ whole genome shotgun (WGS) entry which is preliminary data.</text>
</comment>
<evidence type="ECO:0000313" key="16">
    <source>
        <dbReference type="EMBL" id="ORY26813.1"/>
    </source>
</evidence>
<sequence length="341" mass="36910">MANTMTQTHTIPLYPETTPASLLLVILDLHPLSWSILASAAPPPLPADATHKAPNTSLSLTEFINILVVFLNAHLAVRWGNQVVVYGASAGTSKLLYPTPPKDSEGSKPKPNMYAPFVRLDKTFESSLRGMFEEEQERLEGQQGKGLNDPPAIVSALTKALSYINRVAPHSPSSALTQPTNSDLELPNSSGADKLETRIMVINATPGSSSAETSETEGPKPPTRQSGGQRGGYVGMMNCVFAAQKAKVPIDVLTLPPTWTGSRPPIFLQQASHLTEGVYWRWNGRGGLLQYLHVCFDHLFYQVKTDTGSVDVSRTSIPPIHSVCCSSTRRGRLSCCLLLPP</sequence>
<feature type="region of interest" description="Disordered" evidence="15">
    <location>
        <begin position="204"/>
        <end position="229"/>
    </location>
</feature>
<keyword evidence="12 14" id="KW-0539">Nucleus</keyword>
<reference evidence="16 17" key="1">
    <citation type="submission" date="2016-07" db="EMBL/GenBank/DDBJ databases">
        <title>Pervasive Adenine N6-methylation of Active Genes in Fungi.</title>
        <authorList>
            <consortium name="DOE Joint Genome Institute"/>
            <person name="Mondo S.J."/>
            <person name="Dannebaum R.O."/>
            <person name="Kuo R.C."/>
            <person name="Labutti K."/>
            <person name="Haridas S."/>
            <person name="Kuo A."/>
            <person name="Salamov A."/>
            <person name="Ahrendt S.R."/>
            <person name="Lipzen A."/>
            <person name="Sullivan W."/>
            <person name="Andreopoulos W.B."/>
            <person name="Clum A."/>
            <person name="Lindquist E."/>
            <person name="Daum C."/>
            <person name="Ramamoorthy G.K."/>
            <person name="Gryganskyi A."/>
            <person name="Culley D."/>
            <person name="Magnuson J.K."/>
            <person name="James T.Y."/>
            <person name="O'Malley M.A."/>
            <person name="Stajich J.E."/>
            <person name="Spatafora J.W."/>
            <person name="Visel A."/>
            <person name="Grigoriev I.V."/>
        </authorList>
    </citation>
    <scope>NUCLEOTIDE SEQUENCE [LARGE SCALE GENOMIC DNA]</scope>
    <source>
        <strain evidence="16 17">68-887.2</strain>
    </source>
</reference>